<dbReference type="GO" id="GO:0045148">
    <property type="term" value="F:tripeptide aminopeptidase activity"/>
    <property type="evidence" value="ECO:0007669"/>
    <property type="project" value="UniProtKB-UniRule"/>
</dbReference>
<dbReference type="Pfam" id="PF07687">
    <property type="entry name" value="M20_dimer"/>
    <property type="match status" value="1"/>
</dbReference>
<keyword evidence="6 13" id="KW-0378">Hydrolase</keyword>
<name>A0A380NK52_9FIRM</name>
<dbReference type="OrthoDB" id="9804934at2"/>
<evidence type="ECO:0000256" key="6">
    <source>
        <dbReference type="ARBA" id="ARBA00022801"/>
    </source>
</evidence>
<evidence type="ECO:0000256" key="7">
    <source>
        <dbReference type="ARBA" id="ARBA00022833"/>
    </source>
</evidence>
<dbReference type="PIRSF" id="PIRSF037215">
    <property type="entry name" value="Peptidase_M20B"/>
    <property type="match status" value="1"/>
</dbReference>
<feature type="binding site" evidence="11">
    <location>
        <position position="79"/>
    </location>
    <ligand>
        <name>Zn(2+)</name>
        <dbReference type="ChEBI" id="CHEBI:29105"/>
        <label>1</label>
    </ligand>
</feature>
<feature type="active site" evidence="10">
    <location>
        <position position="81"/>
    </location>
</feature>
<keyword evidence="7 11" id="KW-0862">Zinc</keyword>
<evidence type="ECO:0000313" key="13">
    <source>
        <dbReference type="EMBL" id="SUP41460.1"/>
    </source>
</evidence>
<dbReference type="Gene3D" id="3.30.70.360">
    <property type="match status" value="1"/>
</dbReference>
<dbReference type="GO" id="GO:0005829">
    <property type="term" value="C:cytosol"/>
    <property type="evidence" value="ECO:0007669"/>
    <property type="project" value="TreeGrafter"/>
</dbReference>
<dbReference type="GO" id="GO:0006518">
    <property type="term" value="P:peptide metabolic process"/>
    <property type="evidence" value="ECO:0007669"/>
    <property type="project" value="InterPro"/>
</dbReference>
<organism evidence="13 14">
    <name type="scientific">Veillonella criceti</name>
    <dbReference type="NCBI Taxonomy" id="103891"/>
    <lineage>
        <taxon>Bacteria</taxon>
        <taxon>Bacillati</taxon>
        <taxon>Bacillota</taxon>
        <taxon>Negativicutes</taxon>
        <taxon>Veillonellales</taxon>
        <taxon>Veillonellaceae</taxon>
        <taxon>Veillonella</taxon>
    </lineage>
</organism>
<dbReference type="PROSITE" id="PS00758">
    <property type="entry name" value="ARGE_DAPE_CPG2_1"/>
    <property type="match status" value="1"/>
</dbReference>
<evidence type="ECO:0000313" key="14">
    <source>
        <dbReference type="Proteomes" id="UP000255367"/>
    </source>
</evidence>
<evidence type="ECO:0000256" key="10">
    <source>
        <dbReference type="PIRSR" id="PIRSR037215-1"/>
    </source>
</evidence>
<evidence type="ECO:0000256" key="4">
    <source>
        <dbReference type="ARBA" id="ARBA00022670"/>
    </source>
</evidence>
<dbReference type="GO" id="GO:0008237">
    <property type="term" value="F:metallopeptidase activity"/>
    <property type="evidence" value="ECO:0007669"/>
    <property type="project" value="UniProtKB-KW"/>
</dbReference>
<protein>
    <recommendedName>
        <fullName evidence="9">Peptidase T</fullName>
        <ecNumber evidence="9">3.4.11.4</ecNumber>
    </recommendedName>
</protein>
<dbReference type="PANTHER" id="PTHR42994">
    <property type="entry name" value="PEPTIDASE T"/>
    <property type="match status" value="1"/>
</dbReference>
<evidence type="ECO:0000259" key="12">
    <source>
        <dbReference type="Pfam" id="PF07687"/>
    </source>
</evidence>
<dbReference type="CDD" id="cd03892">
    <property type="entry name" value="M20_peptT"/>
    <property type="match status" value="1"/>
</dbReference>
<gene>
    <name evidence="13" type="primary">pepT_1</name>
    <name evidence="13" type="ORF">NCTC12020_00578</name>
</gene>
<evidence type="ECO:0000256" key="11">
    <source>
        <dbReference type="PIRSR" id="PIRSR037215-2"/>
    </source>
</evidence>
<evidence type="ECO:0000256" key="8">
    <source>
        <dbReference type="ARBA" id="ARBA00023049"/>
    </source>
</evidence>
<dbReference type="Pfam" id="PF01546">
    <property type="entry name" value="Peptidase_M20"/>
    <property type="match status" value="1"/>
</dbReference>
<dbReference type="NCBIfam" id="NF003976">
    <property type="entry name" value="PRK05469.1"/>
    <property type="match status" value="1"/>
</dbReference>
<dbReference type="InterPro" id="IPR036264">
    <property type="entry name" value="Bact_exopeptidase_dim_dom"/>
</dbReference>
<dbReference type="InterPro" id="IPR002933">
    <property type="entry name" value="Peptidase_M20"/>
</dbReference>
<evidence type="ECO:0000256" key="5">
    <source>
        <dbReference type="ARBA" id="ARBA00022723"/>
    </source>
</evidence>
<dbReference type="RefSeq" id="WP_115309815.1">
    <property type="nucleotide sequence ID" value="NZ_UHIO01000001.1"/>
</dbReference>
<dbReference type="AlphaFoldDB" id="A0A380NK52"/>
<dbReference type="EMBL" id="UHIO01000001">
    <property type="protein sequence ID" value="SUP41460.1"/>
    <property type="molecule type" value="Genomic_DNA"/>
</dbReference>
<keyword evidence="3 13" id="KW-0031">Aminopeptidase</keyword>
<keyword evidence="14" id="KW-1185">Reference proteome</keyword>
<dbReference type="NCBIfam" id="NF009920">
    <property type="entry name" value="PRK13381.1"/>
    <property type="match status" value="1"/>
</dbReference>
<feature type="binding site" evidence="11">
    <location>
        <position position="141"/>
    </location>
    <ligand>
        <name>Zn(2+)</name>
        <dbReference type="ChEBI" id="CHEBI:29105"/>
        <label>1</label>
    </ligand>
</feature>
<comment type="cofactor">
    <cofactor evidence="11">
        <name>Zn(2+)</name>
        <dbReference type="ChEBI" id="CHEBI:29105"/>
    </cofactor>
    <text evidence="11">Binds 2 Zn(2+) ions per subunit.</text>
</comment>
<keyword evidence="8" id="KW-0482">Metalloprotease</keyword>
<comment type="similarity">
    <text evidence="2">Belongs to the peptidase M20B family.</text>
</comment>
<dbReference type="InterPro" id="IPR001261">
    <property type="entry name" value="ArgE/DapE_CS"/>
</dbReference>
<feature type="domain" description="Peptidase M20 dimerisation" evidence="12">
    <location>
        <begin position="207"/>
        <end position="308"/>
    </location>
</feature>
<dbReference type="GO" id="GO:0006508">
    <property type="term" value="P:proteolysis"/>
    <property type="evidence" value="ECO:0007669"/>
    <property type="project" value="UniProtKB-UniRule"/>
</dbReference>
<dbReference type="SUPFAM" id="SSF53187">
    <property type="entry name" value="Zn-dependent exopeptidases"/>
    <property type="match status" value="1"/>
</dbReference>
<reference evidence="13 14" key="1">
    <citation type="submission" date="2018-06" db="EMBL/GenBank/DDBJ databases">
        <authorList>
            <consortium name="Pathogen Informatics"/>
            <person name="Doyle S."/>
        </authorList>
    </citation>
    <scope>NUCLEOTIDE SEQUENCE [LARGE SCALE GENOMIC DNA]</scope>
    <source>
        <strain evidence="13 14">NCTC12020</strain>
    </source>
</reference>
<evidence type="ECO:0000256" key="1">
    <source>
        <dbReference type="ARBA" id="ARBA00000870"/>
    </source>
</evidence>
<feature type="binding site" evidence="11">
    <location>
        <position position="141"/>
    </location>
    <ligand>
        <name>Zn(2+)</name>
        <dbReference type="ChEBI" id="CHEBI:29105"/>
        <label>2</label>
    </ligand>
</feature>
<dbReference type="Gene3D" id="3.40.630.10">
    <property type="entry name" value="Zn peptidases"/>
    <property type="match status" value="1"/>
</dbReference>
<comment type="catalytic activity">
    <reaction evidence="1">
        <text>Release of the N-terminal residue from a tripeptide.</text>
        <dbReference type="EC" id="3.4.11.4"/>
    </reaction>
</comment>
<evidence type="ECO:0000256" key="2">
    <source>
        <dbReference type="ARBA" id="ARBA00009692"/>
    </source>
</evidence>
<keyword evidence="5 11" id="KW-0479">Metal-binding</keyword>
<keyword evidence="4" id="KW-0645">Protease</keyword>
<evidence type="ECO:0000256" key="9">
    <source>
        <dbReference type="NCBIfam" id="TIGR01882"/>
    </source>
</evidence>
<feature type="binding site" evidence="11">
    <location>
        <position position="198"/>
    </location>
    <ligand>
        <name>Zn(2+)</name>
        <dbReference type="ChEBI" id="CHEBI:29105"/>
        <label>1</label>
    </ligand>
</feature>
<dbReference type="Proteomes" id="UP000255367">
    <property type="component" value="Unassembled WGS sequence"/>
</dbReference>
<feature type="active site" description="Proton acceptor" evidence="10">
    <location>
        <position position="175"/>
    </location>
</feature>
<sequence>METMVERFLRYTKTNTRSNEESTTVPSTDTQVAFAKVLAADLTEIGLEGVKVNENNGFVIGSLPANTEEVVPAIGFIAHMDTADYNAENIAPRIIENYDGTDILLNKDKELYSRVADFPNLNNYKGQTLIVTDGTTLLGGDDKAGIVEIMEALRYLKMHPEVKHGLVMCAFGPDEEIGRGADLFDVRDFPVDFAYTIDGTRLGELEYETFNACAATVELHGVSVHPGSAKNTMINCNKLAMEFDRMLPQAAVPELTEDYEGFIMLSSNETGVESGTMKYIIRDHDRALFESKKKLFELAAKVLNERYGREVVTLTLKDSYYNMYDVIKDHMECVEIAKAAMEKAGVTPLIQPIRGGTDGSKISFMGIPTPNLFTGVENLHGPHEFACVEHMELAVKTIINIASVAK</sequence>
<accession>A0A380NK52</accession>
<feature type="binding site" evidence="11">
    <location>
        <position position="380"/>
    </location>
    <ligand>
        <name>Zn(2+)</name>
        <dbReference type="ChEBI" id="CHEBI:29105"/>
        <label>2</label>
    </ligand>
</feature>
<dbReference type="NCBIfam" id="TIGR01882">
    <property type="entry name" value="peptidase-T"/>
    <property type="match status" value="1"/>
</dbReference>
<dbReference type="InterPro" id="IPR010161">
    <property type="entry name" value="Peptidase_M20B"/>
</dbReference>
<dbReference type="SUPFAM" id="SSF55031">
    <property type="entry name" value="Bacterial exopeptidase dimerisation domain"/>
    <property type="match status" value="1"/>
</dbReference>
<dbReference type="InterPro" id="IPR011650">
    <property type="entry name" value="Peptidase_M20_dimer"/>
</dbReference>
<dbReference type="PANTHER" id="PTHR42994:SF1">
    <property type="entry name" value="PEPTIDASE T"/>
    <property type="match status" value="1"/>
</dbReference>
<dbReference type="GO" id="GO:0008270">
    <property type="term" value="F:zinc ion binding"/>
    <property type="evidence" value="ECO:0007669"/>
    <property type="project" value="InterPro"/>
</dbReference>
<evidence type="ECO:0000256" key="3">
    <source>
        <dbReference type="ARBA" id="ARBA00022438"/>
    </source>
</evidence>
<feature type="binding site" evidence="11">
    <location>
        <position position="176"/>
    </location>
    <ligand>
        <name>Zn(2+)</name>
        <dbReference type="ChEBI" id="CHEBI:29105"/>
        <label>2</label>
    </ligand>
</feature>
<dbReference type="EC" id="3.4.11.4" evidence="9"/>
<proteinExistence type="inferred from homology"/>